<dbReference type="InterPro" id="IPR024630">
    <property type="entry name" value="Stc1"/>
</dbReference>
<keyword evidence="4" id="KW-1185">Reference proteome</keyword>
<feature type="region of interest" description="Disordered" evidence="1">
    <location>
        <begin position="1"/>
        <end position="29"/>
    </location>
</feature>
<sequence>MPPPQLPRVGKNLYNEGLGKGANSGGRVQQPDSIVCFVCRRAKPASQYSTRQLSKHKGNLYQPLTHGSKPKPRARDHRTTCKTCTPEQTTELTCIVCGETNGLDHFARTQRKNPDTARCKGCIKKQADTAPDLEAPDSDGYASSSDEADEADFDTGAKESVHANSVLRAGDTSYAGSSVNTNTLTSANLNRLERATGSVMAPRPGVPQEADGWVTKARAPQNKLQLQSETMTTMTYDSAPQNRNGAQAPASVSNTFTIDSQAPLRPISAKPAGTETRKGGWARVDKIPKNAKRRGISDSNSEDDQDEDDEDDEEEESVLSGGSAWTERRKDVKTDFDSDPWSRVYK</sequence>
<evidence type="ECO:0000259" key="2">
    <source>
        <dbReference type="Pfam" id="PF12898"/>
    </source>
</evidence>
<feature type="compositionally biased region" description="Basic and acidic residues" evidence="1">
    <location>
        <begin position="275"/>
        <end position="288"/>
    </location>
</feature>
<proteinExistence type="predicted"/>
<feature type="compositionally biased region" description="Basic and acidic residues" evidence="1">
    <location>
        <begin position="326"/>
        <end position="336"/>
    </location>
</feature>
<feature type="compositionally biased region" description="Acidic residues" evidence="1">
    <location>
        <begin position="300"/>
        <end position="317"/>
    </location>
</feature>
<dbReference type="EMBL" id="JAVHNS010000012">
    <property type="protein sequence ID" value="KAK6338365.1"/>
    <property type="molecule type" value="Genomic_DNA"/>
</dbReference>
<dbReference type="Pfam" id="PF12898">
    <property type="entry name" value="Stc1"/>
    <property type="match status" value="1"/>
</dbReference>
<evidence type="ECO:0000313" key="4">
    <source>
        <dbReference type="Proteomes" id="UP001373714"/>
    </source>
</evidence>
<evidence type="ECO:0000256" key="1">
    <source>
        <dbReference type="SAM" id="MobiDB-lite"/>
    </source>
</evidence>
<feature type="compositionally biased region" description="Polar residues" evidence="1">
    <location>
        <begin position="236"/>
        <end position="260"/>
    </location>
</feature>
<organism evidence="3 4">
    <name type="scientific">Orbilia blumenaviensis</name>
    <dbReference type="NCBI Taxonomy" id="1796055"/>
    <lineage>
        <taxon>Eukaryota</taxon>
        <taxon>Fungi</taxon>
        <taxon>Dikarya</taxon>
        <taxon>Ascomycota</taxon>
        <taxon>Pezizomycotina</taxon>
        <taxon>Orbiliomycetes</taxon>
        <taxon>Orbiliales</taxon>
        <taxon>Orbiliaceae</taxon>
        <taxon>Orbilia</taxon>
    </lineage>
</organism>
<protein>
    <recommendedName>
        <fullName evidence="2">Stc1 domain-containing protein</fullName>
    </recommendedName>
</protein>
<dbReference type="AlphaFoldDB" id="A0AAV9UED5"/>
<feature type="domain" description="Stc1" evidence="2">
    <location>
        <begin position="36"/>
        <end position="123"/>
    </location>
</feature>
<dbReference type="Proteomes" id="UP001373714">
    <property type="component" value="Unassembled WGS sequence"/>
</dbReference>
<name>A0AAV9UED5_9PEZI</name>
<feature type="region of interest" description="Disordered" evidence="1">
    <location>
        <begin position="236"/>
        <end position="346"/>
    </location>
</feature>
<gene>
    <name evidence="3" type="ORF">TWF730_002429</name>
</gene>
<accession>A0AAV9UED5</accession>
<reference evidence="3 4" key="1">
    <citation type="submission" date="2019-10" db="EMBL/GenBank/DDBJ databases">
        <authorList>
            <person name="Palmer J.M."/>
        </authorList>
    </citation>
    <scope>NUCLEOTIDE SEQUENCE [LARGE SCALE GENOMIC DNA]</scope>
    <source>
        <strain evidence="3 4">TWF730</strain>
    </source>
</reference>
<feature type="region of interest" description="Disordered" evidence="1">
    <location>
        <begin position="130"/>
        <end position="154"/>
    </location>
</feature>
<evidence type="ECO:0000313" key="3">
    <source>
        <dbReference type="EMBL" id="KAK6338365.1"/>
    </source>
</evidence>
<comment type="caution">
    <text evidence="3">The sequence shown here is derived from an EMBL/GenBank/DDBJ whole genome shotgun (WGS) entry which is preliminary data.</text>
</comment>